<dbReference type="SUPFAM" id="SSF53067">
    <property type="entry name" value="Actin-like ATPase domain"/>
    <property type="match status" value="1"/>
</dbReference>
<dbReference type="GO" id="GO:0061711">
    <property type="term" value="F:tRNA N(6)-L-threonylcarbamoyladenine synthase activity"/>
    <property type="evidence" value="ECO:0007669"/>
    <property type="project" value="UniProtKB-EC"/>
</dbReference>
<comment type="caution">
    <text evidence="2">The sequence shown here is derived from an EMBL/GenBank/DDBJ whole genome shotgun (WGS) entry which is preliminary data.</text>
</comment>
<dbReference type="Pfam" id="PF00814">
    <property type="entry name" value="TsaD"/>
    <property type="match status" value="1"/>
</dbReference>
<dbReference type="CDD" id="cd24032">
    <property type="entry name" value="ASKHA_NBD_TsaB"/>
    <property type="match status" value="1"/>
</dbReference>
<dbReference type="Gene3D" id="3.30.420.40">
    <property type="match status" value="2"/>
</dbReference>
<dbReference type="EMBL" id="JBHULI010000024">
    <property type="protein sequence ID" value="MFD2532702.1"/>
    <property type="molecule type" value="Genomic_DNA"/>
</dbReference>
<keyword evidence="2" id="KW-0012">Acyltransferase</keyword>
<feature type="domain" description="Gcp-like" evidence="1">
    <location>
        <begin position="33"/>
        <end position="127"/>
    </location>
</feature>
<dbReference type="NCBIfam" id="TIGR03725">
    <property type="entry name" value="T6A_YeaZ"/>
    <property type="match status" value="1"/>
</dbReference>
<evidence type="ECO:0000259" key="1">
    <source>
        <dbReference type="Pfam" id="PF00814"/>
    </source>
</evidence>
<dbReference type="EC" id="2.3.1.234" evidence="2"/>
<sequence length="218" mass="24285">MILAVETATNICSIAFQNAKGEVFEKRTERKGSHSELLFLFIRELMNEHGFQLKNLDAILVSSGPGSYTGLRIAASAVKGMFFGLDVKIYAGNTLAGFAFAAEEGTVHAVINARRKHLYHQKFKKGDQLEVLTISRIRELDEINKSIKPGDQIIGTGVDRLDAEKLEELTILEESKISARQLIQLFNSSSNEDHFKETTAEELESDYLTSSQINNSNM</sequence>
<evidence type="ECO:0000313" key="3">
    <source>
        <dbReference type="Proteomes" id="UP001597460"/>
    </source>
</evidence>
<proteinExistence type="predicted"/>
<keyword evidence="3" id="KW-1185">Reference proteome</keyword>
<organism evidence="2 3">
    <name type="scientific">Gracilimonas halophila</name>
    <dbReference type="NCBI Taxonomy" id="1834464"/>
    <lineage>
        <taxon>Bacteria</taxon>
        <taxon>Pseudomonadati</taxon>
        <taxon>Balneolota</taxon>
        <taxon>Balneolia</taxon>
        <taxon>Balneolales</taxon>
        <taxon>Balneolaceae</taxon>
        <taxon>Gracilimonas</taxon>
    </lineage>
</organism>
<dbReference type="RefSeq" id="WP_390301600.1">
    <property type="nucleotide sequence ID" value="NZ_JBHULI010000024.1"/>
</dbReference>
<dbReference type="Proteomes" id="UP001597460">
    <property type="component" value="Unassembled WGS sequence"/>
</dbReference>
<dbReference type="InterPro" id="IPR022496">
    <property type="entry name" value="T6A_TsaB"/>
</dbReference>
<dbReference type="InterPro" id="IPR043129">
    <property type="entry name" value="ATPase_NBD"/>
</dbReference>
<accession>A0ABW5JL29</accession>
<gene>
    <name evidence="2" type="primary">tsaB</name>
    <name evidence="2" type="ORF">ACFSVN_09620</name>
</gene>
<name>A0ABW5JL29_9BACT</name>
<dbReference type="InterPro" id="IPR000905">
    <property type="entry name" value="Gcp-like_dom"/>
</dbReference>
<evidence type="ECO:0000313" key="2">
    <source>
        <dbReference type="EMBL" id="MFD2532702.1"/>
    </source>
</evidence>
<protein>
    <submittedName>
        <fullName evidence="2">tRNA (Adenosine(37)-N6)-threonylcarbamoyltransferase complex dimerization subunit type 1 TsaB</fullName>
        <ecNumber evidence="2">2.3.1.234</ecNumber>
    </submittedName>
</protein>
<keyword evidence="2" id="KW-0808">Transferase</keyword>
<reference evidence="3" key="1">
    <citation type="journal article" date="2019" name="Int. J. Syst. Evol. Microbiol.">
        <title>The Global Catalogue of Microorganisms (GCM) 10K type strain sequencing project: providing services to taxonomists for standard genome sequencing and annotation.</title>
        <authorList>
            <consortium name="The Broad Institute Genomics Platform"/>
            <consortium name="The Broad Institute Genome Sequencing Center for Infectious Disease"/>
            <person name="Wu L."/>
            <person name="Ma J."/>
        </authorList>
    </citation>
    <scope>NUCLEOTIDE SEQUENCE [LARGE SCALE GENOMIC DNA]</scope>
    <source>
        <strain evidence="3">KCTC 52042</strain>
    </source>
</reference>